<reference evidence="2" key="1">
    <citation type="submission" date="2016-03" db="EMBL/GenBank/DDBJ databases">
        <title>Complete genome sequence of the type strain Actinoalloteichus hymeniacidonis DSM 45092.</title>
        <authorList>
            <person name="Schaffert L."/>
            <person name="Albersmeier A."/>
            <person name="Winkler A."/>
            <person name="Kalinowski J."/>
            <person name="Zotchev S."/>
            <person name="Ruckert C."/>
        </authorList>
    </citation>
    <scope>NUCLEOTIDE SEQUENCE [LARGE SCALE GENOMIC DNA]</scope>
    <source>
        <strain evidence="2">HPA177(T) (DSM 45092(T))</strain>
    </source>
</reference>
<evidence type="ECO:0000313" key="1">
    <source>
        <dbReference type="EMBL" id="AOS61689.1"/>
    </source>
</evidence>
<dbReference type="AlphaFoldDB" id="A0AAC9HM58"/>
<dbReference type="KEGG" id="ahm:TL08_04295"/>
<keyword evidence="2" id="KW-1185">Reference proteome</keyword>
<sequence>MTTPSAPLTPPEENALIEEITAIVQHEIPAGWRELYLQYCVVGSYVETISTVKDTAGRPQHWNLPTSILNLLERLRAGMYRPGGGTWNFFAALFTYPGTYSVKYEREREPDWFNYPAQHDFQTELTQFPRTIENTPDWLQRGAQEEQHELPTISRPELFDGVTPDQKPIITRPPIPASEVPAVLTYLRTAPAIQIRETGGFYDLLEDRKLIPGTIVRTDGTWVWPTPVAHYLEKYGISPDPAMLEHIRTNNFQVPQEIPEVNLRVAYAVITNEKVRRHRLPITTEIQTYLAQVAARKAPMPSQSYDFYHARVFDGQTENGDPVVNREPLTPEEKEKVLAYLVAGDIVLSGRGRVPDQLDPEHPRRVPVAWLTDGTWLWQPAVRYYLEKHDLAPDPAFLTHIRQLNYQIPTVNDDTRQAATRAVTPAPSNPANPS</sequence>
<name>A0AAC9HM58_9PSEU</name>
<protein>
    <submittedName>
        <fullName evidence="1">Uncharacterized protein</fullName>
    </submittedName>
</protein>
<organism evidence="1 2">
    <name type="scientific">Actinoalloteichus hymeniacidonis</name>
    <dbReference type="NCBI Taxonomy" id="340345"/>
    <lineage>
        <taxon>Bacteria</taxon>
        <taxon>Bacillati</taxon>
        <taxon>Actinomycetota</taxon>
        <taxon>Actinomycetes</taxon>
        <taxon>Pseudonocardiales</taxon>
        <taxon>Pseudonocardiaceae</taxon>
        <taxon>Actinoalloteichus</taxon>
    </lineage>
</organism>
<dbReference type="RefSeq" id="WP_157420938.1">
    <property type="nucleotide sequence ID" value="NZ_CP014859.1"/>
</dbReference>
<dbReference type="Proteomes" id="UP000095210">
    <property type="component" value="Chromosome"/>
</dbReference>
<dbReference type="SUPFAM" id="SSF160424">
    <property type="entry name" value="BH3703-like"/>
    <property type="match status" value="1"/>
</dbReference>
<accession>A0AAC9HM58</accession>
<dbReference type="EMBL" id="CP014859">
    <property type="protein sequence ID" value="AOS61689.1"/>
    <property type="molecule type" value="Genomic_DNA"/>
</dbReference>
<dbReference type="InterPro" id="IPR036170">
    <property type="entry name" value="YezG-like_sf"/>
</dbReference>
<evidence type="ECO:0000313" key="2">
    <source>
        <dbReference type="Proteomes" id="UP000095210"/>
    </source>
</evidence>
<gene>
    <name evidence="1" type="ORF">TL08_04295</name>
</gene>
<proteinExistence type="predicted"/>